<keyword evidence="9" id="KW-1185">Reference proteome</keyword>
<feature type="transmembrane region" description="Helical" evidence="6">
    <location>
        <begin position="140"/>
        <end position="161"/>
    </location>
</feature>
<dbReference type="EMBL" id="RBWY01000001">
    <property type="protein sequence ID" value="RKS87785.1"/>
    <property type="molecule type" value="Genomic_DNA"/>
</dbReference>
<dbReference type="PANTHER" id="PTHR43124:SF4">
    <property type="entry name" value="SUGAR EFFLUX TRANSPORTER"/>
    <property type="match status" value="1"/>
</dbReference>
<evidence type="ECO:0000256" key="5">
    <source>
        <dbReference type="ARBA" id="ARBA00023136"/>
    </source>
</evidence>
<organism evidence="8 9">
    <name type="scientific">Orbus hercynius</name>
    <dbReference type="NCBI Taxonomy" id="593135"/>
    <lineage>
        <taxon>Bacteria</taxon>
        <taxon>Pseudomonadati</taxon>
        <taxon>Pseudomonadota</taxon>
        <taxon>Gammaproteobacteria</taxon>
        <taxon>Orbales</taxon>
        <taxon>Orbaceae</taxon>
        <taxon>Orbus</taxon>
    </lineage>
</organism>
<feature type="transmembrane region" description="Helical" evidence="6">
    <location>
        <begin position="300"/>
        <end position="320"/>
    </location>
</feature>
<feature type="transmembrane region" description="Helical" evidence="6">
    <location>
        <begin position="167"/>
        <end position="190"/>
    </location>
</feature>
<accession>A0A495RK19</accession>
<name>A0A495RK19_9GAMM</name>
<dbReference type="InterPro" id="IPR020846">
    <property type="entry name" value="MFS_dom"/>
</dbReference>
<protein>
    <submittedName>
        <fullName evidence="8">DHA1 family L-arabinose/isopropyl-beta-D-thiogalactopyranoside export protein-like MFS transporter</fullName>
    </submittedName>
</protein>
<evidence type="ECO:0000256" key="1">
    <source>
        <dbReference type="ARBA" id="ARBA00004651"/>
    </source>
</evidence>
<comment type="caution">
    <text evidence="8">The sequence shown here is derived from an EMBL/GenBank/DDBJ whole genome shotgun (WGS) entry which is preliminary data.</text>
</comment>
<feature type="transmembrane region" description="Helical" evidence="6">
    <location>
        <begin position="211"/>
        <end position="234"/>
    </location>
</feature>
<feature type="transmembrane region" description="Helical" evidence="6">
    <location>
        <begin position="81"/>
        <end position="100"/>
    </location>
</feature>
<evidence type="ECO:0000259" key="7">
    <source>
        <dbReference type="PROSITE" id="PS50850"/>
    </source>
</evidence>
<feature type="transmembrane region" description="Helical" evidence="6">
    <location>
        <begin position="367"/>
        <end position="390"/>
    </location>
</feature>
<dbReference type="OrthoDB" id="9788453at2"/>
<evidence type="ECO:0000313" key="9">
    <source>
        <dbReference type="Proteomes" id="UP000278542"/>
    </source>
</evidence>
<reference evidence="8 9" key="1">
    <citation type="submission" date="2018-10" db="EMBL/GenBank/DDBJ databases">
        <title>Genomic Encyclopedia of Type Strains, Phase IV (KMG-IV): sequencing the most valuable type-strain genomes for metagenomic binning, comparative biology and taxonomic classification.</title>
        <authorList>
            <person name="Goeker M."/>
        </authorList>
    </citation>
    <scope>NUCLEOTIDE SEQUENCE [LARGE SCALE GENOMIC DNA]</scope>
    <source>
        <strain evidence="8 9">DSM 22228</strain>
    </source>
</reference>
<dbReference type="GO" id="GO:0022857">
    <property type="term" value="F:transmembrane transporter activity"/>
    <property type="evidence" value="ECO:0007669"/>
    <property type="project" value="InterPro"/>
</dbReference>
<comment type="subcellular location">
    <subcellularLocation>
        <location evidence="1">Cell membrane</location>
        <topology evidence="1">Multi-pass membrane protein</topology>
    </subcellularLocation>
</comment>
<feature type="transmembrane region" description="Helical" evidence="6">
    <location>
        <begin position="12"/>
        <end position="32"/>
    </location>
</feature>
<feature type="transmembrane region" description="Helical" evidence="6">
    <location>
        <begin position="341"/>
        <end position="361"/>
    </location>
</feature>
<dbReference type="InterPro" id="IPR050189">
    <property type="entry name" value="MFS_Efflux_Transporters"/>
</dbReference>
<dbReference type="InterPro" id="IPR011701">
    <property type="entry name" value="MFS"/>
</dbReference>
<evidence type="ECO:0000256" key="6">
    <source>
        <dbReference type="SAM" id="Phobius"/>
    </source>
</evidence>
<keyword evidence="4 6" id="KW-1133">Transmembrane helix</keyword>
<evidence type="ECO:0000313" key="8">
    <source>
        <dbReference type="EMBL" id="RKS87785.1"/>
    </source>
</evidence>
<proteinExistence type="predicted"/>
<dbReference type="Pfam" id="PF07690">
    <property type="entry name" value="MFS_1"/>
    <property type="match status" value="1"/>
</dbReference>
<dbReference type="PANTHER" id="PTHR43124">
    <property type="entry name" value="PURINE EFFLUX PUMP PBUE"/>
    <property type="match status" value="1"/>
</dbReference>
<feature type="transmembrane region" description="Helical" evidence="6">
    <location>
        <begin position="275"/>
        <end position="294"/>
    </location>
</feature>
<feature type="transmembrane region" description="Helical" evidence="6">
    <location>
        <begin position="52"/>
        <end position="74"/>
    </location>
</feature>
<feature type="transmembrane region" description="Helical" evidence="6">
    <location>
        <begin position="106"/>
        <end position="128"/>
    </location>
</feature>
<keyword evidence="2" id="KW-1003">Cell membrane</keyword>
<dbReference type="SUPFAM" id="SSF103473">
    <property type="entry name" value="MFS general substrate transporter"/>
    <property type="match status" value="1"/>
</dbReference>
<keyword evidence="3 6" id="KW-0812">Transmembrane</keyword>
<evidence type="ECO:0000256" key="3">
    <source>
        <dbReference type="ARBA" id="ARBA00022692"/>
    </source>
</evidence>
<sequence>MHLYPVVKRSQAWSAILCLAFAAFIFNTTEFVPVGLLPNIAASFDMTVGHTGLLITIYAWAVSLLSLPLTIITAKFERKHLLIGLFLLFIASHILAGFAWSFESLMVARIGIACAHAVFWAITTPLAVRLAPSGKKAKAMGFIVAGSSMAIVLGVPIGTMVGQLVGWRITFLCIGVVAFGVMLALIYLLPKLPSTNTQSLHNLPSLLRRPVLVHVYILTAIVITGHFTAYTYITPFMHQIGGFDDYFVVILLLCIGLSGIIGSVIFALYADKYPIILFVYTLALLAMCLALFYLSSLHSYSAIALCLVWGTVITIFGMLMQSKVLEIAPDGTDIAMSVYSGIYNIGIGGGALAGSFILQHLSIAEIGYIGALFVVFALLIFVVFSHSLWLNTQKNAQQVLGQDKE</sequence>
<dbReference type="CDD" id="cd17324">
    <property type="entry name" value="MFS_NepI_like"/>
    <property type="match status" value="1"/>
</dbReference>
<dbReference type="NCBIfam" id="NF002921">
    <property type="entry name" value="PRK03545.1"/>
    <property type="match status" value="1"/>
</dbReference>
<dbReference type="Proteomes" id="UP000278542">
    <property type="component" value="Unassembled WGS sequence"/>
</dbReference>
<evidence type="ECO:0000256" key="4">
    <source>
        <dbReference type="ARBA" id="ARBA00022989"/>
    </source>
</evidence>
<dbReference type="AlphaFoldDB" id="A0A495RK19"/>
<dbReference type="RefSeq" id="WP_121144656.1">
    <property type="nucleotide sequence ID" value="NZ_RBWY01000001.1"/>
</dbReference>
<feature type="domain" description="Major facilitator superfamily (MFS) profile" evidence="7">
    <location>
        <begin position="15"/>
        <end position="388"/>
    </location>
</feature>
<keyword evidence="5 6" id="KW-0472">Membrane</keyword>
<dbReference type="InterPro" id="IPR036259">
    <property type="entry name" value="MFS_trans_sf"/>
</dbReference>
<gene>
    <name evidence="8" type="ORF">DES39_1029</name>
</gene>
<evidence type="ECO:0000256" key="2">
    <source>
        <dbReference type="ARBA" id="ARBA00022475"/>
    </source>
</evidence>
<dbReference type="PROSITE" id="PS50850">
    <property type="entry name" value="MFS"/>
    <property type="match status" value="1"/>
</dbReference>
<feature type="transmembrane region" description="Helical" evidence="6">
    <location>
        <begin position="246"/>
        <end position="268"/>
    </location>
</feature>
<dbReference type="GO" id="GO:0005886">
    <property type="term" value="C:plasma membrane"/>
    <property type="evidence" value="ECO:0007669"/>
    <property type="project" value="UniProtKB-SubCell"/>
</dbReference>
<dbReference type="Gene3D" id="1.20.1250.20">
    <property type="entry name" value="MFS general substrate transporter like domains"/>
    <property type="match status" value="1"/>
</dbReference>